<dbReference type="SUPFAM" id="SSF109604">
    <property type="entry name" value="HD-domain/PDEase-like"/>
    <property type="match status" value="1"/>
</dbReference>
<sequence length="431" mass="50012">MEKRLRGLEKKIFFEASEAPAVVFEMKKQVDLFREKLESVEHLSWLGLFKDLSEGTPKPSPFYHKRTLHKTRKECEHVREKFLQMSSLEISEEVRQYLKTPTFDNWYDFKKDQKTHYWWNLELLKTPFDPAGEGPSQQRQKSAAAKPQTCVSAQMYGLIWLTDLRTKMDTIDLLIMLTSAVCHDLDHKGYNNAYQINARTELALRYNDISPLENHHCAVAFEILEKPQNNIFRNLPADQYKRIREGIIKCILATDMTKHNEILNKFKSILPAFDFTNKDHKDVLMMILIKVSDISNEARPMEVAEPWLDCLLQEFYNQSDVEKLEGLPVTPFMDRDKVTKPSSQTGFIRFVLLPLFIELANLFPCLEQHIIDPVRKALDYYTEMEKALEREKQNRAQSESVSKSKETAVSAQSTSDVHTDAGGRASKQDAQ</sequence>
<dbReference type="PROSITE" id="PS51845">
    <property type="entry name" value="PDEASE_I_2"/>
    <property type="match status" value="1"/>
</dbReference>
<feature type="binding site" evidence="8">
    <location>
        <position position="184"/>
    </location>
    <ligand>
        <name>Zn(2+)</name>
        <dbReference type="ChEBI" id="CHEBI:29105"/>
        <label>2</label>
    </ligand>
</feature>
<dbReference type="InterPro" id="IPR023174">
    <property type="entry name" value="PDEase_CS"/>
</dbReference>
<evidence type="ECO:0000313" key="13">
    <source>
        <dbReference type="Proteomes" id="UP000516260"/>
    </source>
</evidence>
<dbReference type="InterPro" id="IPR003607">
    <property type="entry name" value="HD/PDEase_dom"/>
</dbReference>
<feature type="region of interest" description="Disordered" evidence="10">
    <location>
        <begin position="388"/>
        <end position="431"/>
    </location>
</feature>
<dbReference type="InterPro" id="IPR002073">
    <property type="entry name" value="PDEase_catalytic_dom"/>
</dbReference>
<feature type="compositionally biased region" description="Polar residues" evidence="10">
    <location>
        <begin position="395"/>
        <end position="416"/>
    </location>
</feature>
<evidence type="ECO:0000256" key="9">
    <source>
        <dbReference type="RuleBase" id="RU363067"/>
    </source>
</evidence>
<keyword evidence="13" id="KW-1185">Reference proteome</keyword>
<dbReference type="PANTHER" id="PTHR11347">
    <property type="entry name" value="CYCLIC NUCLEOTIDE PHOSPHODIESTERASE"/>
    <property type="match status" value="1"/>
</dbReference>
<comment type="pathway">
    <text evidence="5">Purine metabolism; 3',5'-cyclic GMP degradation; GMP from 3',5'-cyclic GMP: step 1/1.</text>
</comment>
<comment type="catalytic activity">
    <reaction evidence="1">
        <text>3',5'-cyclic GMP + H2O = GMP + H(+)</text>
        <dbReference type="Rhea" id="RHEA:16957"/>
        <dbReference type="ChEBI" id="CHEBI:15377"/>
        <dbReference type="ChEBI" id="CHEBI:15378"/>
        <dbReference type="ChEBI" id="CHEBI:57746"/>
        <dbReference type="ChEBI" id="CHEBI:58115"/>
        <dbReference type="EC" id="3.1.4.35"/>
    </reaction>
</comment>
<feature type="binding site" evidence="8">
    <location>
        <position position="183"/>
    </location>
    <ligand>
        <name>Zn(2+)</name>
        <dbReference type="ChEBI" id="CHEBI:29105"/>
        <label>1</label>
    </ligand>
</feature>
<dbReference type="GO" id="GO:0046872">
    <property type="term" value="F:metal ion binding"/>
    <property type="evidence" value="ECO:0007669"/>
    <property type="project" value="UniProtKB-KW"/>
</dbReference>
<dbReference type="Proteomes" id="UP000516260">
    <property type="component" value="Chromosome 1"/>
</dbReference>
<feature type="binding site" evidence="8">
    <location>
        <position position="293"/>
    </location>
    <ligand>
        <name>Zn(2+)</name>
        <dbReference type="ChEBI" id="CHEBI:29105"/>
        <label>1</label>
    </ligand>
</feature>
<organism evidence="12 13">
    <name type="scientific">Takifugu bimaculatus</name>
    <dbReference type="NCBI Taxonomy" id="433685"/>
    <lineage>
        <taxon>Eukaryota</taxon>
        <taxon>Metazoa</taxon>
        <taxon>Chordata</taxon>
        <taxon>Craniata</taxon>
        <taxon>Vertebrata</taxon>
        <taxon>Euteleostomi</taxon>
        <taxon>Actinopterygii</taxon>
        <taxon>Neopterygii</taxon>
        <taxon>Teleostei</taxon>
        <taxon>Neoteleostei</taxon>
        <taxon>Acanthomorphata</taxon>
        <taxon>Eupercaria</taxon>
        <taxon>Tetraodontiformes</taxon>
        <taxon>Tetradontoidea</taxon>
        <taxon>Tetraodontidae</taxon>
        <taxon>Takifugu</taxon>
    </lineage>
</organism>
<dbReference type="PRINTS" id="PR00387">
    <property type="entry name" value="PDIESTERASE1"/>
</dbReference>
<feature type="domain" description="PDEase" evidence="11">
    <location>
        <begin position="149"/>
        <end position="405"/>
    </location>
</feature>
<evidence type="ECO:0000256" key="5">
    <source>
        <dbReference type="ARBA" id="ARBA00037913"/>
    </source>
</evidence>
<name>A0A4Z2CHP5_9TELE</name>
<dbReference type="InterPro" id="IPR036971">
    <property type="entry name" value="PDEase_catalytic_dom_sf"/>
</dbReference>
<comment type="similarity">
    <text evidence="7">Belongs to the cyclic nucleotide phosphodiesterase family. PDE9 subfamily.</text>
</comment>
<dbReference type="Pfam" id="PF00233">
    <property type="entry name" value="PDEase_I"/>
    <property type="match status" value="1"/>
</dbReference>
<evidence type="ECO:0000256" key="2">
    <source>
        <dbReference type="ARBA" id="ARBA00022535"/>
    </source>
</evidence>
<dbReference type="EMBL" id="SWLE01000001">
    <property type="protein sequence ID" value="TNN03671.1"/>
    <property type="molecule type" value="Genomic_DNA"/>
</dbReference>
<accession>A0A4Z2CHP5</accession>
<feature type="compositionally biased region" description="Basic and acidic residues" evidence="10">
    <location>
        <begin position="417"/>
        <end position="431"/>
    </location>
</feature>
<evidence type="ECO:0000256" key="10">
    <source>
        <dbReference type="SAM" id="MobiDB-lite"/>
    </source>
</evidence>
<proteinExistence type="inferred from homology"/>
<dbReference type="EC" id="3.1.4.-" evidence="9"/>
<dbReference type="InterPro" id="IPR023088">
    <property type="entry name" value="PDEase"/>
</dbReference>
<evidence type="ECO:0000256" key="1">
    <source>
        <dbReference type="ARBA" id="ARBA00000583"/>
    </source>
</evidence>
<gene>
    <name evidence="12" type="ORF">fugu_000700</name>
</gene>
<protein>
    <recommendedName>
        <fullName evidence="9">Phosphodiesterase</fullName>
        <ecNumber evidence="9">3.1.4.-</ecNumber>
    </recommendedName>
</protein>
<dbReference type="CDD" id="cd00077">
    <property type="entry name" value="HDc"/>
    <property type="match status" value="1"/>
</dbReference>
<evidence type="ECO:0000256" key="3">
    <source>
        <dbReference type="ARBA" id="ARBA00022723"/>
    </source>
</evidence>
<keyword evidence="2" id="KW-0140">cGMP</keyword>
<dbReference type="GO" id="GO:0007165">
    <property type="term" value="P:signal transduction"/>
    <property type="evidence" value="ECO:0007669"/>
    <property type="project" value="InterPro"/>
</dbReference>
<dbReference type="FunFam" id="1.10.1300.10:FF:000006">
    <property type="entry name" value="Phosphodiesterase 9A"/>
    <property type="match status" value="1"/>
</dbReference>
<comment type="cofactor">
    <cofactor evidence="9">
        <name>a divalent metal cation</name>
        <dbReference type="ChEBI" id="CHEBI:60240"/>
    </cofactor>
    <text evidence="9">Binds 2 divalent metal cations per subunit. Site 1 may preferentially bind zinc ions, while site 2 has a preference for magnesium and/or manganese ions.</text>
</comment>
<reference evidence="12 13" key="1">
    <citation type="submission" date="2019-04" db="EMBL/GenBank/DDBJ databases">
        <title>The sequence and de novo assembly of Takifugu bimaculatus genome using PacBio and Hi-C technologies.</title>
        <authorList>
            <person name="Xu P."/>
            <person name="Liu B."/>
            <person name="Zhou Z."/>
        </authorList>
    </citation>
    <scope>NUCLEOTIDE SEQUENCE [LARGE SCALE GENOMIC DNA]</scope>
    <source>
        <strain evidence="12">TB-2018</strain>
        <tissue evidence="12">Muscle</tissue>
    </source>
</reference>
<evidence type="ECO:0000256" key="7">
    <source>
        <dbReference type="ARBA" id="ARBA00061167"/>
    </source>
</evidence>
<evidence type="ECO:0000256" key="6">
    <source>
        <dbReference type="ARBA" id="ARBA00058791"/>
    </source>
</evidence>
<dbReference type="GO" id="GO:0047555">
    <property type="term" value="F:3',5'-cyclic-GMP phosphodiesterase activity"/>
    <property type="evidence" value="ECO:0007669"/>
    <property type="project" value="UniProtKB-EC"/>
</dbReference>
<comment type="function">
    <text evidence="6">Specifically hydrolyzes the second messenger cGMP, which is a key regulator of many important physiological processes. Highly specific: compared to other members of the cyclic nucleotide phosphodiesterase family, has the highest affinity and selectivity for cGMP. Specifically regulates natriuretic-peptide-dependent cGMP signaling in heart, acting as a regulator of cardiac hypertrophy in myocytes and muscle. Does not regulate nitric oxide-dependent cGMP in heart. Additional experiments are required to confirm whether its ability to hydrolyze natriuretic-peptide-dependent cGMP is specific to heart or is a general feature of the protein. In brain, involved in cognitive function, such as learning and long-term memory.</text>
</comment>
<keyword evidence="3 8" id="KW-0479">Metal-binding</keyword>
<evidence type="ECO:0000256" key="8">
    <source>
        <dbReference type="PIRSR" id="PIRSR623088-3"/>
    </source>
</evidence>
<comment type="caution">
    <text evidence="12">The sequence shown here is derived from an EMBL/GenBank/DDBJ whole genome shotgun (WGS) entry which is preliminary data.</text>
</comment>
<evidence type="ECO:0000313" key="12">
    <source>
        <dbReference type="EMBL" id="TNN03671.1"/>
    </source>
</evidence>
<dbReference type="PROSITE" id="PS00126">
    <property type="entry name" value="PDEASE_I_1"/>
    <property type="match status" value="1"/>
</dbReference>
<dbReference type="Gene3D" id="1.10.1300.10">
    <property type="entry name" value="3'5'-cyclic nucleotide phosphodiesterase, catalytic domain"/>
    <property type="match status" value="1"/>
</dbReference>
<feature type="binding site" evidence="8">
    <location>
        <position position="184"/>
    </location>
    <ligand>
        <name>Zn(2+)</name>
        <dbReference type="ChEBI" id="CHEBI:29105"/>
        <label>1</label>
    </ligand>
</feature>
<evidence type="ECO:0000256" key="4">
    <source>
        <dbReference type="ARBA" id="ARBA00022801"/>
    </source>
</evidence>
<dbReference type="AlphaFoldDB" id="A0A4Z2CHP5"/>
<evidence type="ECO:0000259" key="11">
    <source>
        <dbReference type="PROSITE" id="PS51845"/>
    </source>
</evidence>
<keyword evidence="4 9" id="KW-0378">Hydrolase</keyword>